<evidence type="ECO:0000259" key="7">
    <source>
        <dbReference type="Pfam" id="PF00892"/>
    </source>
</evidence>
<evidence type="ECO:0000256" key="5">
    <source>
        <dbReference type="ARBA" id="ARBA00023136"/>
    </source>
</evidence>
<feature type="transmembrane region" description="Helical" evidence="6">
    <location>
        <begin position="52"/>
        <end position="71"/>
    </location>
</feature>
<proteinExistence type="predicted"/>
<name>A0A9X1Y7N2_9PROT</name>
<feature type="transmembrane region" description="Helical" evidence="6">
    <location>
        <begin position="21"/>
        <end position="40"/>
    </location>
</feature>
<evidence type="ECO:0000256" key="4">
    <source>
        <dbReference type="ARBA" id="ARBA00022989"/>
    </source>
</evidence>
<dbReference type="PANTHER" id="PTHR32322">
    <property type="entry name" value="INNER MEMBRANE TRANSPORTER"/>
    <property type="match status" value="1"/>
</dbReference>
<feature type="domain" description="EamA" evidence="7">
    <location>
        <begin position="22"/>
        <end position="155"/>
    </location>
</feature>
<dbReference type="Proteomes" id="UP001139516">
    <property type="component" value="Unassembled WGS sequence"/>
</dbReference>
<evidence type="ECO:0000256" key="6">
    <source>
        <dbReference type="SAM" id="Phobius"/>
    </source>
</evidence>
<keyword evidence="9" id="KW-1185">Reference proteome</keyword>
<feature type="transmembrane region" description="Helical" evidence="6">
    <location>
        <begin position="198"/>
        <end position="217"/>
    </location>
</feature>
<feature type="transmembrane region" description="Helical" evidence="6">
    <location>
        <begin position="285"/>
        <end position="302"/>
    </location>
</feature>
<dbReference type="PANTHER" id="PTHR32322:SF18">
    <property type="entry name" value="S-ADENOSYLMETHIONINE_S-ADENOSYLHOMOCYSTEINE TRANSPORTER"/>
    <property type="match status" value="1"/>
</dbReference>
<dbReference type="EMBL" id="JALPRX010000057">
    <property type="protein sequence ID" value="MCK8785469.1"/>
    <property type="molecule type" value="Genomic_DNA"/>
</dbReference>
<keyword evidence="2" id="KW-1003">Cell membrane</keyword>
<keyword evidence="4 6" id="KW-1133">Transmembrane helix</keyword>
<dbReference type="RefSeq" id="WP_248667587.1">
    <property type="nucleotide sequence ID" value="NZ_JALPRX010000057.1"/>
</dbReference>
<evidence type="ECO:0000256" key="1">
    <source>
        <dbReference type="ARBA" id="ARBA00004651"/>
    </source>
</evidence>
<dbReference type="InterPro" id="IPR037185">
    <property type="entry name" value="EmrE-like"/>
</dbReference>
<keyword evidence="3 6" id="KW-0812">Transmembrane</keyword>
<keyword evidence="5 6" id="KW-0472">Membrane</keyword>
<evidence type="ECO:0000256" key="3">
    <source>
        <dbReference type="ARBA" id="ARBA00022692"/>
    </source>
</evidence>
<dbReference type="Pfam" id="PF00892">
    <property type="entry name" value="EamA"/>
    <property type="match status" value="2"/>
</dbReference>
<comment type="caution">
    <text evidence="8">The sequence shown here is derived from an EMBL/GenBank/DDBJ whole genome shotgun (WGS) entry which is preliminary data.</text>
</comment>
<dbReference type="InterPro" id="IPR050638">
    <property type="entry name" value="AA-Vitamin_Transporters"/>
</dbReference>
<dbReference type="InterPro" id="IPR000620">
    <property type="entry name" value="EamA_dom"/>
</dbReference>
<feature type="transmembrane region" description="Helical" evidence="6">
    <location>
        <begin position="83"/>
        <end position="100"/>
    </location>
</feature>
<feature type="transmembrane region" description="Helical" evidence="6">
    <location>
        <begin position="106"/>
        <end position="129"/>
    </location>
</feature>
<gene>
    <name evidence="8" type="ORF">M0638_13850</name>
</gene>
<protein>
    <submittedName>
        <fullName evidence="8">DMT family transporter</fullName>
    </submittedName>
</protein>
<dbReference type="AlphaFoldDB" id="A0A9X1Y7N2"/>
<feature type="transmembrane region" description="Helical" evidence="6">
    <location>
        <begin position="141"/>
        <end position="160"/>
    </location>
</feature>
<dbReference type="Gene3D" id="1.10.3730.20">
    <property type="match status" value="1"/>
</dbReference>
<dbReference type="SUPFAM" id="SSF103481">
    <property type="entry name" value="Multidrug resistance efflux transporter EmrE"/>
    <property type="match status" value="2"/>
</dbReference>
<reference evidence="8" key="1">
    <citation type="submission" date="2022-04" db="EMBL/GenBank/DDBJ databases">
        <title>Roseomonas acroporae sp. nov., isolated from coral Acropora digitifera.</title>
        <authorList>
            <person name="Sun H."/>
        </authorList>
    </citation>
    <scope>NUCLEOTIDE SEQUENCE</scope>
    <source>
        <strain evidence="8">NAR14</strain>
    </source>
</reference>
<feature type="transmembrane region" description="Helical" evidence="6">
    <location>
        <begin position="259"/>
        <end position="279"/>
    </location>
</feature>
<evidence type="ECO:0000313" key="8">
    <source>
        <dbReference type="EMBL" id="MCK8785469.1"/>
    </source>
</evidence>
<accession>A0A9X1Y7N2</accession>
<evidence type="ECO:0000313" key="9">
    <source>
        <dbReference type="Proteomes" id="UP001139516"/>
    </source>
</evidence>
<organism evidence="8 9">
    <name type="scientific">Roseomonas acroporae</name>
    <dbReference type="NCBI Taxonomy" id="2937791"/>
    <lineage>
        <taxon>Bacteria</taxon>
        <taxon>Pseudomonadati</taxon>
        <taxon>Pseudomonadota</taxon>
        <taxon>Alphaproteobacteria</taxon>
        <taxon>Acetobacterales</taxon>
        <taxon>Roseomonadaceae</taxon>
        <taxon>Roseomonas</taxon>
    </lineage>
</organism>
<feature type="domain" description="EamA" evidence="7">
    <location>
        <begin position="167"/>
        <end position="302"/>
    </location>
</feature>
<feature type="transmembrane region" description="Helical" evidence="6">
    <location>
        <begin position="166"/>
        <end position="186"/>
    </location>
</feature>
<dbReference type="GO" id="GO:0005886">
    <property type="term" value="C:plasma membrane"/>
    <property type="evidence" value="ECO:0007669"/>
    <property type="project" value="UniProtKB-SubCell"/>
</dbReference>
<comment type="subcellular location">
    <subcellularLocation>
        <location evidence="1">Cell membrane</location>
        <topology evidence="1">Multi-pass membrane protein</topology>
    </subcellularLocation>
</comment>
<evidence type="ECO:0000256" key="2">
    <source>
        <dbReference type="ARBA" id="ARBA00022475"/>
    </source>
</evidence>
<feature type="transmembrane region" description="Helical" evidence="6">
    <location>
        <begin position="229"/>
        <end position="252"/>
    </location>
</feature>
<sequence length="304" mass="31125">MGRPLAAASPLPGLAARRPDLVGLALLLCTVLGWGLSWPVNKLLLGLWPPLSLRGMNGTLGGMALMLLALARGEALGVPLGQWGRLLLIAVLNVTCWIGFTTYSMLWLTAGEAAIAAYTMPLWTVLLAWPLLGERPTVRRVAGLATGLAGVAVLVGGGPSLDLSRLPGVVMSMLAAVTFALGTVVTKRAPLTLPPVAGAAWQVLLGALPLALAGLLLERADPAAMPAHGWALVAVVAAYPLGVCYLSWFAALRRLPAGLAATGTLLTPVIGVLGGTLLLGEPLGLRQGLALLLTVAGVLLALRG</sequence>